<dbReference type="Gene3D" id="3.40.50.1220">
    <property type="entry name" value="TPP-binding domain"/>
    <property type="match status" value="1"/>
</dbReference>
<dbReference type="EMBL" id="KV429159">
    <property type="protein sequence ID" value="KZT63750.1"/>
    <property type="molecule type" value="Genomic_DNA"/>
</dbReference>
<dbReference type="PROSITE" id="PS50305">
    <property type="entry name" value="SIRTUIN"/>
    <property type="match status" value="1"/>
</dbReference>
<dbReference type="Gene3D" id="3.30.1600.10">
    <property type="entry name" value="SIR2/SIRT2 'Small Domain"/>
    <property type="match status" value="1"/>
</dbReference>
<feature type="domain" description="Deacetylase sirtuin-type" evidence="7">
    <location>
        <begin position="22"/>
        <end position="363"/>
    </location>
</feature>
<dbReference type="PANTHER" id="PTHR11085">
    <property type="entry name" value="NAD-DEPENDENT PROTEIN DEACYLASE SIRTUIN-5, MITOCHONDRIAL-RELATED"/>
    <property type="match status" value="1"/>
</dbReference>
<dbReference type="InterPro" id="IPR029035">
    <property type="entry name" value="DHS-like_NAD/FAD-binding_dom"/>
</dbReference>
<dbReference type="InterPro" id="IPR026590">
    <property type="entry name" value="Ssirtuin_cat_dom"/>
</dbReference>
<protein>
    <submittedName>
        <fullName evidence="8">DHS-like NAD/FAD-binding domain-containing protein</fullName>
    </submittedName>
</protein>
<dbReference type="OrthoDB" id="424302at2759"/>
<organism evidence="8 9">
    <name type="scientific">Daedalea quercina L-15889</name>
    <dbReference type="NCBI Taxonomy" id="1314783"/>
    <lineage>
        <taxon>Eukaryota</taxon>
        <taxon>Fungi</taxon>
        <taxon>Dikarya</taxon>
        <taxon>Basidiomycota</taxon>
        <taxon>Agaricomycotina</taxon>
        <taxon>Agaricomycetes</taxon>
        <taxon>Polyporales</taxon>
        <taxon>Fomitopsis</taxon>
    </lineage>
</organism>
<dbReference type="InterPro" id="IPR003000">
    <property type="entry name" value="Sirtuin"/>
</dbReference>
<dbReference type="GO" id="GO:0005739">
    <property type="term" value="C:mitochondrion"/>
    <property type="evidence" value="ECO:0007669"/>
    <property type="project" value="UniProtKB-SubCell"/>
</dbReference>
<dbReference type="AlphaFoldDB" id="A0A165KY99"/>
<evidence type="ECO:0000256" key="2">
    <source>
        <dbReference type="ARBA" id="ARBA00006924"/>
    </source>
</evidence>
<evidence type="ECO:0000256" key="3">
    <source>
        <dbReference type="ARBA" id="ARBA00022679"/>
    </source>
</evidence>
<dbReference type="InterPro" id="IPR050134">
    <property type="entry name" value="NAD-dep_sirtuin_deacylases"/>
</dbReference>
<evidence type="ECO:0000259" key="7">
    <source>
        <dbReference type="PROSITE" id="PS50305"/>
    </source>
</evidence>
<name>A0A165KY99_9APHY</name>
<dbReference type="STRING" id="1314783.A0A165KY99"/>
<comment type="similarity">
    <text evidence="2">Belongs to the sirtuin family. Class I subfamily.</text>
</comment>
<keyword evidence="5" id="KW-0496">Mitochondrion</keyword>
<keyword evidence="3" id="KW-0808">Transferase</keyword>
<dbReference type="GO" id="GO:0017136">
    <property type="term" value="F:histone deacetylase activity, NAD-dependent"/>
    <property type="evidence" value="ECO:0007669"/>
    <property type="project" value="TreeGrafter"/>
</dbReference>
<dbReference type="Proteomes" id="UP000076727">
    <property type="component" value="Unassembled WGS sequence"/>
</dbReference>
<gene>
    <name evidence="8" type="ORF">DAEQUDRAFT_770317</name>
</gene>
<evidence type="ECO:0000256" key="5">
    <source>
        <dbReference type="ARBA" id="ARBA00023128"/>
    </source>
</evidence>
<evidence type="ECO:0000313" key="9">
    <source>
        <dbReference type="Proteomes" id="UP000076727"/>
    </source>
</evidence>
<dbReference type="InterPro" id="IPR026591">
    <property type="entry name" value="Sirtuin_cat_small_dom_sf"/>
</dbReference>
<keyword evidence="9" id="KW-1185">Reference proteome</keyword>
<evidence type="ECO:0000256" key="1">
    <source>
        <dbReference type="ARBA" id="ARBA00004173"/>
    </source>
</evidence>
<dbReference type="GO" id="GO:0070403">
    <property type="term" value="F:NAD+ binding"/>
    <property type="evidence" value="ECO:0007669"/>
    <property type="project" value="InterPro"/>
</dbReference>
<evidence type="ECO:0000256" key="6">
    <source>
        <dbReference type="PROSITE-ProRule" id="PRU00236"/>
    </source>
</evidence>
<dbReference type="Pfam" id="PF02146">
    <property type="entry name" value="SIR2"/>
    <property type="match status" value="1"/>
</dbReference>
<keyword evidence="4" id="KW-0520">NAD</keyword>
<comment type="caution">
    <text evidence="6">Lacks conserved residue(s) required for the propagation of feature annotation.</text>
</comment>
<evidence type="ECO:0000313" key="8">
    <source>
        <dbReference type="EMBL" id="KZT63750.1"/>
    </source>
</evidence>
<dbReference type="PANTHER" id="PTHR11085:SF10">
    <property type="entry name" value="NAD-DEPENDENT PROTEIN DEACYLASE SIRTUIN-5, MITOCHONDRIAL-RELATED"/>
    <property type="match status" value="1"/>
</dbReference>
<evidence type="ECO:0000256" key="4">
    <source>
        <dbReference type="ARBA" id="ARBA00023027"/>
    </source>
</evidence>
<proteinExistence type="inferred from homology"/>
<comment type="subcellular location">
    <subcellularLocation>
        <location evidence="1">Mitochondrion</location>
    </subcellularLocation>
</comment>
<dbReference type="SUPFAM" id="SSF52467">
    <property type="entry name" value="DHS-like NAD/FAD-binding domain"/>
    <property type="match status" value="1"/>
</dbReference>
<reference evidence="8 9" key="1">
    <citation type="journal article" date="2016" name="Mol. Biol. Evol.">
        <title>Comparative Genomics of Early-Diverging Mushroom-Forming Fungi Provides Insights into the Origins of Lignocellulose Decay Capabilities.</title>
        <authorList>
            <person name="Nagy L.G."/>
            <person name="Riley R."/>
            <person name="Tritt A."/>
            <person name="Adam C."/>
            <person name="Daum C."/>
            <person name="Floudas D."/>
            <person name="Sun H."/>
            <person name="Yadav J.S."/>
            <person name="Pangilinan J."/>
            <person name="Larsson K.H."/>
            <person name="Matsuura K."/>
            <person name="Barry K."/>
            <person name="Labutti K."/>
            <person name="Kuo R."/>
            <person name="Ohm R.A."/>
            <person name="Bhattacharya S.S."/>
            <person name="Shirouzu T."/>
            <person name="Yoshinaga Y."/>
            <person name="Martin F.M."/>
            <person name="Grigoriev I.V."/>
            <person name="Hibbett D.S."/>
        </authorList>
    </citation>
    <scope>NUCLEOTIDE SEQUENCE [LARGE SCALE GENOMIC DNA]</scope>
    <source>
        <strain evidence="8 9">L-15889</strain>
    </source>
</reference>
<sequence length="363" mass="40115">MRVSVPSIPEAILKSANAAQARAVLPAEAVDRIAAFLSPGNAAVVTGAGVSVDSGIRAYRGAKGRYLNPNYKPIFYHELMDPSPKGEAFRRRYWLRSYLGYPPVRDAQPNTTHFALAALQHTSFVNKLITQNVDGLHHKAIAHVWDNAHMDERILELHGRLRSVRCVHGHPTDRDDFQRQLSAANPQWKTFADELEATGRQPRTNPDGDVVLEGVNYDEFVVPDCPACLLENMHSNIQKPEVIFFGESIAKEVKDRSYSDIERCDRLLLMGTTLATFSAFRLLRHAMDLQKPVLLLNLGPTRADGIHGVEKIEIASGAVMRDVVKAVLGAGWTSDPVVVDMLQSGIIKPPPDDHVDTAPRVEA</sequence>
<accession>A0A165KY99</accession>